<sequence>MTPSVPDHLNPIQWHQAVAVSRQECARIFRDGGAPHDALVAFGLSATGVTSWERAVDLIAAEICARPVKRAA</sequence>
<name>N0BHB0_9HYPH</name>
<organism evidence="1 2">
    <name type="scientific">Hyphomicrobium denitrificans 1NES1</name>
    <dbReference type="NCBI Taxonomy" id="670307"/>
    <lineage>
        <taxon>Bacteria</taxon>
        <taxon>Pseudomonadati</taxon>
        <taxon>Pseudomonadota</taxon>
        <taxon>Alphaproteobacteria</taxon>
        <taxon>Hyphomicrobiales</taxon>
        <taxon>Hyphomicrobiaceae</taxon>
        <taxon>Hyphomicrobium</taxon>
    </lineage>
</organism>
<dbReference type="RefSeq" id="WP_015599850.1">
    <property type="nucleotide sequence ID" value="NC_021172.1"/>
</dbReference>
<dbReference type="HOGENOM" id="CLU_2699254_0_0_5"/>
<proteinExistence type="predicted"/>
<gene>
    <name evidence="1" type="ORF">HYPDE_40838</name>
</gene>
<protein>
    <submittedName>
        <fullName evidence="1">Uncharacterized protein</fullName>
    </submittedName>
</protein>
<dbReference type="KEGG" id="hdt:HYPDE_40838"/>
<keyword evidence="2" id="KW-1185">Reference proteome</keyword>
<evidence type="ECO:0000313" key="1">
    <source>
        <dbReference type="EMBL" id="AGK59836.1"/>
    </source>
</evidence>
<accession>N0BHB0</accession>
<dbReference type="AlphaFoldDB" id="N0BHB0"/>
<evidence type="ECO:0000313" key="2">
    <source>
        <dbReference type="Proteomes" id="UP000005952"/>
    </source>
</evidence>
<reference evidence="1 2" key="1">
    <citation type="journal article" date="2013" name="Genome Announc.">
        <title>Genome sequences for three denitrifying bacterial strains isolated from a uranium- and nitrate-contaminated subsurface environment.</title>
        <authorList>
            <person name="Venkatramanan R."/>
            <person name="Prakash O."/>
            <person name="Woyke T."/>
            <person name="Chain P."/>
            <person name="Goodwin L.A."/>
            <person name="Watson D."/>
            <person name="Brooks S."/>
            <person name="Kostka J.E."/>
            <person name="Green S.J."/>
        </authorList>
    </citation>
    <scope>NUCLEOTIDE SEQUENCE [LARGE SCALE GENOMIC DNA]</scope>
    <source>
        <strain evidence="1 2">1NES1</strain>
    </source>
</reference>
<dbReference type="EMBL" id="CP005587">
    <property type="protein sequence ID" value="AGK59836.1"/>
    <property type="molecule type" value="Genomic_DNA"/>
</dbReference>
<dbReference type="Proteomes" id="UP000005952">
    <property type="component" value="Chromosome"/>
</dbReference>
<dbReference type="OrthoDB" id="7933366at2"/>